<dbReference type="OrthoDB" id="543981at2759"/>
<protein>
    <submittedName>
        <fullName evidence="2">Uncharacterized protein</fullName>
    </submittedName>
</protein>
<gene>
    <name evidence="2" type="ORF">HXX76_002943</name>
</gene>
<accession>A0A835TLM5</accession>
<sequence>MLKSRAITPTAQRASARPARGTAVVTQSHRQSSAALGALAAAVVLASAPMAFAESTEPSTSVTPTTVTSISFARVDARVTEKLRERDTNLEWKCKGISMYDCSGELQEAQEQRFEEMGKMLRSLTGGPTTPDTVESP</sequence>
<name>A0A835TLM5_CHLIN</name>
<comment type="caution">
    <text evidence="2">The sequence shown here is derived from an EMBL/GenBank/DDBJ whole genome shotgun (WGS) entry which is preliminary data.</text>
</comment>
<dbReference type="Proteomes" id="UP000650467">
    <property type="component" value="Unassembled WGS sequence"/>
</dbReference>
<keyword evidence="3" id="KW-1185">Reference proteome</keyword>
<proteinExistence type="predicted"/>
<evidence type="ECO:0000313" key="2">
    <source>
        <dbReference type="EMBL" id="KAG2442864.1"/>
    </source>
</evidence>
<evidence type="ECO:0000256" key="1">
    <source>
        <dbReference type="SAM" id="MobiDB-lite"/>
    </source>
</evidence>
<dbReference type="AlphaFoldDB" id="A0A835TLM5"/>
<evidence type="ECO:0000313" key="3">
    <source>
        <dbReference type="Proteomes" id="UP000650467"/>
    </source>
</evidence>
<feature type="region of interest" description="Disordered" evidence="1">
    <location>
        <begin position="1"/>
        <end position="20"/>
    </location>
</feature>
<reference evidence="2" key="1">
    <citation type="journal article" date="2020" name="bioRxiv">
        <title>Comparative genomics of Chlamydomonas.</title>
        <authorList>
            <person name="Craig R.J."/>
            <person name="Hasan A.R."/>
            <person name="Ness R.W."/>
            <person name="Keightley P.D."/>
        </authorList>
    </citation>
    <scope>NUCLEOTIDE SEQUENCE</scope>
    <source>
        <strain evidence="2">SAG 7.73</strain>
    </source>
</reference>
<organism evidence="2 3">
    <name type="scientific">Chlamydomonas incerta</name>
    <dbReference type="NCBI Taxonomy" id="51695"/>
    <lineage>
        <taxon>Eukaryota</taxon>
        <taxon>Viridiplantae</taxon>
        <taxon>Chlorophyta</taxon>
        <taxon>core chlorophytes</taxon>
        <taxon>Chlorophyceae</taxon>
        <taxon>CS clade</taxon>
        <taxon>Chlamydomonadales</taxon>
        <taxon>Chlamydomonadaceae</taxon>
        <taxon>Chlamydomonas</taxon>
    </lineage>
</organism>
<dbReference type="EMBL" id="JAEHOC010000004">
    <property type="protein sequence ID" value="KAG2442864.1"/>
    <property type="molecule type" value="Genomic_DNA"/>
</dbReference>